<evidence type="ECO:0000313" key="1">
    <source>
        <dbReference type="EMBL" id="KAJ2809282.1"/>
    </source>
</evidence>
<protein>
    <submittedName>
        <fullName evidence="1">Uncharacterized protein</fullName>
    </submittedName>
</protein>
<accession>A0ACC1LHU3</accession>
<feature type="non-terminal residue" evidence="1">
    <location>
        <position position="182"/>
    </location>
</feature>
<evidence type="ECO:0000313" key="2">
    <source>
        <dbReference type="Proteomes" id="UP001140096"/>
    </source>
</evidence>
<dbReference type="Proteomes" id="UP001140096">
    <property type="component" value="Unassembled WGS sequence"/>
</dbReference>
<organism evidence="1 2">
    <name type="scientific">Coemansia furcata</name>
    <dbReference type="NCBI Taxonomy" id="417177"/>
    <lineage>
        <taxon>Eukaryota</taxon>
        <taxon>Fungi</taxon>
        <taxon>Fungi incertae sedis</taxon>
        <taxon>Zoopagomycota</taxon>
        <taxon>Kickxellomycotina</taxon>
        <taxon>Kickxellomycetes</taxon>
        <taxon>Kickxellales</taxon>
        <taxon>Kickxellaceae</taxon>
        <taxon>Coemansia</taxon>
    </lineage>
</organism>
<name>A0ACC1LHU3_9FUNG</name>
<reference evidence="1" key="1">
    <citation type="submission" date="2022-07" db="EMBL/GenBank/DDBJ databases">
        <title>Phylogenomic reconstructions and comparative analyses of Kickxellomycotina fungi.</title>
        <authorList>
            <person name="Reynolds N.K."/>
            <person name="Stajich J.E."/>
            <person name="Barry K."/>
            <person name="Grigoriev I.V."/>
            <person name="Crous P."/>
            <person name="Smith M.E."/>
        </authorList>
    </citation>
    <scope>NUCLEOTIDE SEQUENCE</scope>
    <source>
        <strain evidence="1">CBS 102833</strain>
    </source>
</reference>
<proteinExistence type="predicted"/>
<dbReference type="EMBL" id="JANBUP010001003">
    <property type="protein sequence ID" value="KAJ2809282.1"/>
    <property type="molecule type" value="Genomic_DNA"/>
</dbReference>
<gene>
    <name evidence="1" type="ORF">H4S07_003237</name>
</gene>
<sequence length="182" mass="20781">MSGDDTLKSLRATIAAYEARLDHLTESVQAGHSFAAHHVQRDINCHSENSRSLGQEIYDMFPIAACCTHAGKPLSALALKRMLDRFFINEDREYQPPALHPVYKKLGNAFITRDKDICKLAEIFAHGLRPLDEFASRLPRYLERDPEMAKEIHDLLTSMYNMMFHGMAVCSALRVQYIKKEI</sequence>
<comment type="caution">
    <text evidence="1">The sequence shown here is derived from an EMBL/GenBank/DDBJ whole genome shotgun (WGS) entry which is preliminary data.</text>
</comment>
<keyword evidence="2" id="KW-1185">Reference proteome</keyword>